<dbReference type="AlphaFoldDB" id="A0A059JH32"/>
<feature type="domain" description="DUF3835" evidence="3">
    <location>
        <begin position="556"/>
        <end position="640"/>
    </location>
</feature>
<accession>A0A059JH32</accession>
<dbReference type="EMBL" id="AOKY01000105">
    <property type="protein sequence ID" value="KDB26772.1"/>
    <property type="molecule type" value="Genomic_DNA"/>
</dbReference>
<feature type="coiled-coil region" evidence="1">
    <location>
        <begin position="1"/>
        <end position="28"/>
    </location>
</feature>
<sequence>MVDSNESLLGLEEKRLELEKQITNLQTSIYHWKIWNAEYDGLREEILSLPKNSSREHILEVGRNFEGSQVTEKEVRALLGDGSSGPIVSRSPQQVARAIDRRIDYVLENIKTLERRATSLEDKLNALVTEQPDDGLNEEGLPITDIVETLDEDGNVISSSTTMPGKETNELLNALKKAGLEVRDGKLNKEKATTEVKDSSVSLASTRNKAEESPVPDTSRNISIRAPESDVETQSPEEVKSQVPDTSTREKDGTTSLPVDAPDSTSGMRPLEPDGTSTDVGEKGWPELAEVDGDTPEDAALRREMLQYGLEEVGAIVAELELDEDGSEFSIDDEDYDLDEEDSEDEDEYGRTTRKVLDDDYIKRMRELEKKLNAKSLQNIGPDSSILPSDVRTQVEQAPSAMKKKGPAKKKTVAFAKELDIAPEPSPKSAPAPTKAKAEVLPPPIQEEVVERSGAANITRERNTGSAKKVSRFKSSRNTENSTAVGTATVTQSTLTPPNSSSSLNSRAPVIPPPLFPATPSTPKPFSHPIPDPDIISLKEYNKGDMNGKKASNKPLADVLVERTVHRDSVVPPDPDELDEAIHRREVAEEFYKLRNHKIQQSGGFLQETATESLVSLNADDHSQGEQEKPKRVSRFKAARAK</sequence>
<dbReference type="Pfam" id="PF13758">
    <property type="entry name" value="Prefoldin_3"/>
    <property type="match status" value="1"/>
</dbReference>
<dbReference type="OMA" id="LNARGMW"/>
<organism evidence="4 5">
    <name type="scientific">Trichophyton interdigitale (strain MR816)</name>
    <dbReference type="NCBI Taxonomy" id="1215338"/>
    <lineage>
        <taxon>Eukaryota</taxon>
        <taxon>Fungi</taxon>
        <taxon>Dikarya</taxon>
        <taxon>Ascomycota</taxon>
        <taxon>Pezizomycotina</taxon>
        <taxon>Eurotiomycetes</taxon>
        <taxon>Eurotiomycetidae</taxon>
        <taxon>Onygenales</taxon>
        <taxon>Arthrodermataceae</taxon>
        <taxon>Trichophyton</taxon>
    </lineage>
</organism>
<feature type="compositionally biased region" description="Basic and acidic residues" evidence="2">
    <location>
        <begin position="189"/>
        <end position="198"/>
    </location>
</feature>
<keyword evidence="5" id="KW-1185">Reference proteome</keyword>
<dbReference type="Pfam" id="PF12927">
    <property type="entry name" value="DUF3835"/>
    <property type="match status" value="2"/>
</dbReference>
<feature type="region of interest" description="Disordered" evidence="2">
    <location>
        <begin position="616"/>
        <end position="642"/>
    </location>
</feature>
<dbReference type="InterPro" id="IPR024325">
    <property type="entry name" value="DUF3835"/>
</dbReference>
<dbReference type="SUPFAM" id="SSF46579">
    <property type="entry name" value="Prefoldin"/>
    <property type="match status" value="1"/>
</dbReference>
<dbReference type="HOGENOM" id="CLU_030204_0_0_1"/>
<evidence type="ECO:0000313" key="4">
    <source>
        <dbReference type="EMBL" id="KDB26772.1"/>
    </source>
</evidence>
<dbReference type="InterPro" id="IPR052255">
    <property type="entry name" value="RNA_pol_II_subunit5-mediator"/>
</dbReference>
<proteinExistence type="predicted"/>
<dbReference type="Gene3D" id="1.10.287.370">
    <property type="match status" value="1"/>
</dbReference>
<feature type="domain" description="DUF3835" evidence="3">
    <location>
        <begin position="462"/>
        <end position="477"/>
    </location>
</feature>
<dbReference type="InterPro" id="IPR039553">
    <property type="entry name" value="Prefoldin-like"/>
</dbReference>
<feature type="compositionally biased region" description="Acidic residues" evidence="2">
    <location>
        <begin position="324"/>
        <end position="348"/>
    </location>
</feature>
<reference evidence="4 5" key="1">
    <citation type="submission" date="2014-02" db="EMBL/GenBank/DDBJ databases">
        <title>The Genome Sequence of Trichophyton interdigitale MR816.</title>
        <authorList>
            <consortium name="The Broad Institute Genomics Platform"/>
            <person name="Cuomo C.A."/>
            <person name="White T.C."/>
            <person name="Graser Y."/>
            <person name="Martinez-Rossi N."/>
            <person name="Heitman J."/>
            <person name="Young S.K."/>
            <person name="Zeng Q."/>
            <person name="Gargeya S."/>
            <person name="Abouelleil A."/>
            <person name="Alvarado L."/>
            <person name="Chapman S.B."/>
            <person name="Gainer-Dewar J."/>
            <person name="Goldberg J."/>
            <person name="Griggs A."/>
            <person name="Gujja S."/>
            <person name="Hansen M."/>
            <person name="Howarth C."/>
            <person name="Imamovic A."/>
            <person name="Larimer J."/>
            <person name="Martinez D."/>
            <person name="Murphy C."/>
            <person name="Pearson M.D."/>
            <person name="Persinoti G."/>
            <person name="Poon T."/>
            <person name="Priest M."/>
            <person name="Roberts A.D."/>
            <person name="Saif S."/>
            <person name="Shea T.D."/>
            <person name="Sykes S.N."/>
            <person name="Wortman J."/>
            <person name="Nusbaum C."/>
            <person name="Birren B."/>
        </authorList>
    </citation>
    <scope>NUCLEOTIDE SEQUENCE [LARGE SCALE GENOMIC DNA]</scope>
    <source>
        <strain evidence="4 5">MR816</strain>
    </source>
</reference>
<feature type="region of interest" description="Disordered" evidence="2">
    <location>
        <begin position="376"/>
        <end position="535"/>
    </location>
</feature>
<name>A0A059JH32_TRIIM</name>
<dbReference type="STRING" id="1215338.A0A059JH32"/>
<dbReference type="GO" id="GO:0000122">
    <property type="term" value="P:negative regulation of transcription by RNA polymerase II"/>
    <property type="evidence" value="ECO:0007669"/>
    <property type="project" value="TreeGrafter"/>
</dbReference>
<feature type="region of interest" description="Disordered" evidence="2">
    <location>
        <begin position="324"/>
        <end position="352"/>
    </location>
</feature>
<evidence type="ECO:0000259" key="3">
    <source>
        <dbReference type="Pfam" id="PF12927"/>
    </source>
</evidence>
<keyword evidence="1" id="KW-0175">Coiled coil</keyword>
<dbReference type="GO" id="GO:0003682">
    <property type="term" value="F:chromatin binding"/>
    <property type="evidence" value="ECO:0007669"/>
    <property type="project" value="TreeGrafter"/>
</dbReference>
<evidence type="ECO:0000256" key="2">
    <source>
        <dbReference type="SAM" id="MobiDB-lite"/>
    </source>
</evidence>
<gene>
    <name evidence="4" type="ORF">H109_01449</name>
</gene>
<feature type="compositionally biased region" description="Pro residues" evidence="2">
    <location>
        <begin position="510"/>
        <end position="532"/>
    </location>
</feature>
<feature type="compositionally biased region" description="Basic residues" evidence="2">
    <location>
        <begin position="632"/>
        <end position="642"/>
    </location>
</feature>
<dbReference type="PANTHER" id="PTHR15111">
    <property type="entry name" value="RNA POLYMERASE II SUBUNIT 5-MEDIATING PROTEIN NNX3"/>
    <property type="match status" value="1"/>
</dbReference>
<evidence type="ECO:0000313" key="5">
    <source>
        <dbReference type="Proteomes" id="UP000024533"/>
    </source>
</evidence>
<dbReference type="GO" id="GO:0019212">
    <property type="term" value="F:phosphatase inhibitor activity"/>
    <property type="evidence" value="ECO:0007669"/>
    <property type="project" value="TreeGrafter"/>
</dbReference>
<dbReference type="OrthoDB" id="21413at2759"/>
<feature type="compositionally biased region" description="Basic and acidic residues" evidence="2">
    <location>
        <begin position="619"/>
        <end position="631"/>
    </location>
</feature>
<dbReference type="GO" id="GO:0003714">
    <property type="term" value="F:transcription corepressor activity"/>
    <property type="evidence" value="ECO:0007669"/>
    <property type="project" value="TreeGrafter"/>
</dbReference>
<feature type="compositionally biased region" description="Polar residues" evidence="2">
    <location>
        <begin position="476"/>
        <end position="492"/>
    </location>
</feature>
<dbReference type="PANTHER" id="PTHR15111:SF0">
    <property type="entry name" value="UNCONVENTIONAL PREFOLDIN RPB5 INTERACTOR 1"/>
    <property type="match status" value="1"/>
</dbReference>
<comment type="caution">
    <text evidence="4">The sequence shown here is derived from an EMBL/GenBank/DDBJ whole genome shotgun (WGS) entry which is preliminary data.</text>
</comment>
<dbReference type="Proteomes" id="UP000024533">
    <property type="component" value="Unassembled WGS sequence"/>
</dbReference>
<feature type="compositionally biased region" description="Basic residues" evidence="2">
    <location>
        <begin position="402"/>
        <end position="412"/>
    </location>
</feature>
<feature type="coiled-coil region" evidence="1">
    <location>
        <begin position="103"/>
        <end position="130"/>
    </location>
</feature>
<protein>
    <recommendedName>
        <fullName evidence="3">DUF3835 domain-containing protein</fullName>
    </recommendedName>
</protein>
<dbReference type="InterPro" id="IPR009053">
    <property type="entry name" value="Prefoldin"/>
</dbReference>
<evidence type="ECO:0000256" key="1">
    <source>
        <dbReference type="SAM" id="Coils"/>
    </source>
</evidence>
<feature type="region of interest" description="Disordered" evidence="2">
    <location>
        <begin position="189"/>
        <end position="295"/>
    </location>
</feature>
<feature type="compositionally biased region" description="Low complexity" evidence="2">
    <location>
        <begin position="493"/>
        <end position="506"/>
    </location>
</feature>